<dbReference type="GeneID" id="29939689"/>
<dbReference type="HOGENOM" id="CLU_134426_0_0_11"/>
<sequence>MHVTDQPDAGTTVVPESCRRWLRTIADHLIPASGPMPAASTAGVADGQLDLVLNARPDLTPHLLRAWSTTSADDPAAIVEKLRQAGPDVYQAICLIVAGGYYTNSEVRDLLGYTGQQPRVVQIADDIEEDLLMRVVERGSRYRPDGATDLIE</sequence>
<protein>
    <submittedName>
        <fullName evidence="1">Uncharacterized protein</fullName>
    </submittedName>
</protein>
<accession>V9XNH8</accession>
<dbReference type="Proteomes" id="UP000018781">
    <property type="component" value="Chromosome"/>
</dbReference>
<dbReference type="PATRIC" id="fig|1435356.3.peg.4772"/>
<evidence type="ECO:0000313" key="1">
    <source>
        <dbReference type="EMBL" id="AHD23958.1"/>
    </source>
</evidence>
<organism evidence="1 2">
    <name type="scientific">Rhodococcus pyridinivorans SB3094</name>
    <dbReference type="NCBI Taxonomy" id="1435356"/>
    <lineage>
        <taxon>Bacteria</taxon>
        <taxon>Bacillati</taxon>
        <taxon>Actinomycetota</taxon>
        <taxon>Actinomycetes</taxon>
        <taxon>Mycobacteriales</taxon>
        <taxon>Nocardiaceae</taxon>
        <taxon>Rhodococcus</taxon>
    </lineage>
</organism>
<dbReference type="EMBL" id="CP006996">
    <property type="protein sequence ID" value="AHD23958.1"/>
    <property type="molecule type" value="Genomic_DNA"/>
</dbReference>
<gene>
    <name evidence="1" type="ORF">Y013_23675</name>
</gene>
<dbReference type="KEGG" id="rpy:Y013_23675"/>
<dbReference type="RefSeq" id="WP_024103557.1">
    <property type="nucleotide sequence ID" value="NC_023150.1"/>
</dbReference>
<evidence type="ECO:0000313" key="2">
    <source>
        <dbReference type="Proteomes" id="UP000018781"/>
    </source>
</evidence>
<dbReference type="AlphaFoldDB" id="V9XNH8"/>
<reference evidence="1 2" key="1">
    <citation type="journal article" date="2014" name="Genome Announc.">
        <title>Complete Genome of Rhodococcus pyridinivorans SB3094, a Methyl-Ethyl-Ketone-Degrading Bacterium Used for Bioaugmentation.</title>
        <authorList>
            <person name="Dueholm M.S."/>
            <person name="Albertsen M."/>
            <person name="D'Imperio S."/>
            <person name="Tale V.P."/>
            <person name="Lewis D."/>
            <person name="Nielsen P.H."/>
            <person name="Nielsen J.L."/>
        </authorList>
    </citation>
    <scope>NUCLEOTIDE SEQUENCE [LARGE SCALE GENOMIC DNA]</scope>
    <source>
        <strain evidence="1 2">SB3094</strain>
    </source>
</reference>
<proteinExistence type="predicted"/>
<name>V9XNH8_9NOCA</name>
<dbReference type="eggNOG" id="ENOG502ZGMH">
    <property type="taxonomic scope" value="Bacteria"/>
</dbReference>